<reference evidence="1 2" key="1">
    <citation type="submission" date="2016-06" db="EMBL/GenBank/DDBJ databases">
        <title>Simultaneous identification of Haemophilus influenzae and Haemophilus haemolyticus using TaqMan real-time PCR.</title>
        <authorList>
            <person name="Price E.P."/>
            <person name="Sarovich D.S."/>
            <person name="Harris T."/>
            <person name="Spargo J.C."/>
            <person name="Nosworthy E."/>
            <person name="Beissbarth J."/>
            <person name="Smith-Vaughan H.C."/>
        </authorList>
    </citation>
    <scope>NUCLEOTIDE SEQUENCE [LARGE SCALE GENOMIC DNA]</scope>
    <source>
        <strain evidence="1 2">ATCC 9796</strain>
    </source>
</reference>
<dbReference type="AlphaFoldDB" id="A0AB36E8R7"/>
<accession>A0AB36E8R7</accession>
<organism evidence="1 2">
    <name type="scientific">Haemophilus parainfluenzae</name>
    <dbReference type="NCBI Taxonomy" id="729"/>
    <lineage>
        <taxon>Bacteria</taxon>
        <taxon>Pseudomonadati</taxon>
        <taxon>Pseudomonadota</taxon>
        <taxon>Gammaproteobacteria</taxon>
        <taxon>Pasteurellales</taxon>
        <taxon>Pasteurellaceae</taxon>
        <taxon>Haemophilus</taxon>
    </lineage>
</organism>
<comment type="caution">
    <text evidence="1">The sequence shown here is derived from an EMBL/GenBank/DDBJ whole genome shotgun (WGS) entry which is preliminary data.</text>
</comment>
<evidence type="ECO:0000313" key="2">
    <source>
        <dbReference type="Proteomes" id="UP000092740"/>
    </source>
</evidence>
<gene>
    <name evidence="1" type="ORF">BBB48_06875</name>
</gene>
<protein>
    <recommendedName>
        <fullName evidence="3">Cell division protein ZapA</fullName>
    </recommendedName>
</protein>
<sequence length="93" mass="10726">MQEHFIELSNRYSIKLSETEKYIIYKIELQENGTYERVGGKVCKDLFAVVDTLILCELMDEDVISLSAVAKKLEEIYAEVKRIAEIQSTYSQA</sequence>
<evidence type="ECO:0008006" key="3">
    <source>
        <dbReference type="Google" id="ProtNLM"/>
    </source>
</evidence>
<dbReference type="RefSeq" id="WP_065285972.1">
    <property type="nucleotide sequence ID" value="NZ_MAQD01000007.1"/>
</dbReference>
<name>A0AB36E8R7_HAEPA</name>
<dbReference type="Proteomes" id="UP000092740">
    <property type="component" value="Unassembled WGS sequence"/>
</dbReference>
<proteinExistence type="predicted"/>
<dbReference type="EMBL" id="MAQD01000007">
    <property type="protein sequence ID" value="OBY51120.1"/>
    <property type="molecule type" value="Genomic_DNA"/>
</dbReference>
<evidence type="ECO:0000313" key="1">
    <source>
        <dbReference type="EMBL" id="OBY51120.1"/>
    </source>
</evidence>